<feature type="region of interest" description="Disordered" evidence="3">
    <location>
        <begin position="385"/>
        <end position="404"/>
    </location>
</feature>
<evidence type="ECO:0000259" key="4">
    <source>
        <dbReference type="Pfam" id="PF13439"/>
    </source>
</evidence>
<keyword evidence="6" id="KW-1185">Reference proteome</keyword>
<reference evidence="5 6" key="1">
    <citation type="submission" date="2018-09" db="EMBL/GenBank/DDBJ databases">
        <title>Novel species of Cryobacterium.</title>
        <authorList>
            <person name="Liu Q."/>
            <person name="Xin Y.-H."/>
        </authorList>
    </citation>
    <scope>NUCLEOTIDE SEQUENCE [LARGE SCALE GENOMIC DNA]</scope>
    <source>
        <strain evidence="5 6">Hh39</strain>
    </source>
</reference>
<dbReference type="AlphaFoldDB" id="A0A3A5N157"/>
<protein>
    <submittedName>
        <fullName evidence="5">Colanic acid biosynthesis glycosyltransferase WcaC</fullName>
    </submittedName>
</protein>
<keyword evidence="2 5" id="KW-0808">Transferase</keyword>
<keyword evidence="1" id="KW-0328">Glycosyltransferase</keyword>
<dbReference type="InterPro" id="IPR028098">
    <property type="entry name" value="Glyco_trans_4-like_N"/>
</dbReference>
<dbReference type="PANTHER" id="PTHR12526">
    <property type="entry name" value="GLYCOSYLTRANSFERASE"/>
    <property type="match status" value="1"/>
</dbReference>
<organism evidence="5 6">
    <name type="scientific">Cryobacterium melibiosiphilum</name>
    <dbReference type="NCBI Taxonomy" id="995039"/>
    <lineage>
        <taxon>Bacteria</taxon>
        <taxon>Bacillati</taxon>
        <taxon>Actinomycetota</taxon>
        <taxon>Actinomycetes</taxon>
        <taxon>Micrococcales</taxon>
        <taxon>Microbacteriaceae</taxon>
        <taxon>Cryobacterium</taxon>
    </lineage>
</organism>
<dbReference type="EMBL" id="QZVS01000053">
    <property type="protein sequence ID" value="RJT91024.1"/>
    <property type="molecule type" value="Genomic_DNA"/>
</dbReference>
<evidence type="ECO:0000256" key="1">
    <source>
        <dbReference type="ARBA" id="ARBA00022676"/>
    </source>
</evidence>
<dbReference type="OrthoDB" id="258796at2"/>
<sequence length="437" mass="48294">MYTDNPGTDNPGATTKTVQNVLQVNIRLSEGGAAGVARTLADELRRVGIRSPFAYGYGKRGRASPLEAEYDGVRVTPAAIAALNRISYSTRGVETGLVSPHLWHDFAKSVEASDVVHLHAIHSYFAPTERLLSDISRAGKPVVWTLHDQWIMTGRCAQPGTCRLWQDGCPKCPDLAAYPPAKFDHAAERWQQRYAAVRLLQQSVPTSIVACADWLADEAVTAGIDNVTVVKNSVDRQFWDALEAHPRVHTETTRNLFLCRDLRDENKVDWELLTAIAAVPYQSLTIVGDNPEANPDYTPTYKAVRTSAEYRPAIMNRVALAKLMREHDRLIFTSQVDYFPLTIAEALTAGLAVFAVDSQAAREFRAHPRVTLFDSADSLYAALQANPRDDDPDPSARPTDAAPLSLDRTSDLAVPDFFAPSRMAAEYRAIYDSLLTR</sequence>
<dbReference type="Pfam" id="PF13439">
    <property type="entry name" value="Glyco_transf_4"/>
    <property type="match status" value="1"/>
</dbReference>
<feature type="domain" description="Glycosyltransferase subfamily 4-like N-terminal" evidence="4">
    <location>
        <begin position="31"/>
        <end position="237"/>
    </location>
</feature>
<gene>
    <name evidence="5" type="primary">wcaC</name>
    <name evidence="5" type="ORF">D6T64_02700</name>
</gene>
<evidence type="ECO:0000313" key="6">
    <source>
        <dbReference type="Proteomes" id="UP000272015"/>
    </source>
</evidence>
<accession>A0A3A5N157</accession>
<proteinExistence type="predicted"/>
<name>A0A3A5N157_9MICO</name>
<evidence type="ECO:0000256" key="2">
    <source>
        <dbReference type="ARBA" id="ARBA00022679"/>
    </source>
</evidence>
<dbReference type="Gene3D" id="3.40.50.2000">
    <property type="entry name" value="Glycogen Phosphorylase B"/>
    <property type="match status" value="2"/>
</dbReference>
<dbReference type="GO" id="GO:0016757">
    <property type="term" value="F:glycosyltransferase activity"/>
    <property type="evidence" value="ECO:0007669"/>
    <property type="project" value="UniProtKB-KW"/>
</dbReference>
<dbReference type="SUPFAM" id="SSF53756">
    <property type="entry name" value="UDP-Glycosyltransferase/glycogen phosphorylase"/>
    <property type="match status" value="1"/>
</dbReference>
<evidence type="ECO:0000256" key="3">
    <source>
        <dbReference type="SAM" id="MobiDB-lite"/>
    </source>
</evidence>
<dbReference type="Proteomes" id="UP000272015">
    <property type="component" value="Unassembled WGS sequence"/>
</dbReference>
<evidence type="ECO:0000313" key="5">
    <source>
        <dbReference type="EMBL" id="RJT91024.1"/>
    </source>
</evidence>
<dbReference type="RefSeq" id="WP_119971212.1">
    <property type="nucleotide sequence ID" value="NZ_JBHSQA010000029.1"/>
</dbReference>
<comment type="caution">
    <text evidence="5">The sequence shown here is derived from an EMBL/GenBank/DDBJ whole genome shotgun (WGS) entry which is preliminary data.</text>
</comment>